<evidence type="ECO:0000256" key="8">
    <source>
        <dbReference type="SAM" id="Phobius"/>
    </source>
</evidence>
<accession>A0A4Q9I021</accession>
<dbReference type="InterPro" id="IPR050250">
    <property type="entry name" value="Macrolide_Exporter_MacB"/>
</dbReference>
<comment type="similarity">
    <text evidence="6">Belongs to the ABC-4 integral membrane protein family.</text>
</comment>
<feature type="transmembrane region" description="Helical" evidence="8">
    <location>
        <begin position="359"/>
        <end position="380"/>
    </location>
</feature>
<keyword evidence="4 8" id="KW-1133">Transmembrane helix</keyword>
<sequence>MLLDGDTAERLGARPGATVHLTEAGGGTVTAALAGTLDGRGAPSFAGRPIIGVPVERMSRYATRILGTQLDIRGAPGASHGRVAEAVGRALDGRTEVRTRDGSRAEATRQSRTVYGVVLIAALSFVLIALAVARMVVSNTFSVVLAQRTRQLALLRCIGADRTQVRRVILRQGLLLGTGASAAGVLLGTGASAAGVLLGTALCAAGTALLGTLDLGPVRLSLTPAPVVCVLAGLFGVLLTVLAVRGPAKAASAVPPIAALGGAHQAASRPAARRAAVFSGLLLVCGTALLTAGALAGPPLSLLAATTGAISTFFGVLRLSHRLLPPIVGALGFLARKACGTTGRLATQQLRRNPGRTGATGAALLLGVTVMVSAVTALGITGNSLVPLVSARQPGDFSATGASSPLPAGALTALTAEPRLGVTPVRSATLTVGGRNTVVVSADPRHSTPPPTASSGPGTCRTAPR</sequence>
<feature type="transmembrane region" description="Helical" evidence="8">
    <location>
        <begin position="194"/>
        <end position="213"/>
    </location>
</feature>
<evidence type="ECO:0000256" key="4">
    <source>
        <dbReference type="ARBA" id="ARBA00022989"/>
    </source>
</evidence>
<dbReference type="AlphaFoldDB" id="A0A4Q9I021"/>
<feature type="transmembrane region" description="Helical" evidence="8">
    <location>
        <begin position="275"/>
        <end position="296"/>
    </location>
</feature>
<keyword evidence="5 8" id="KW-0472">Membrane</keyword>
<feature type="region of interest" description="Disordered" evidence="7">
    <location>
        <begin position="440"/>
        <end position="465"/>
    </location>
</feature>
<keyword evidence="3 8" id="KW-0812">Transmembrane</keyword>
<feature type="transmembrane region" description="Helical" evidence="8">
    <location>
        <begin position="169"/>
        <end position="187"/>
    </location>
</feature>
<dbReference type="Proteomes" id="UP000292452">
    <property type="component" value="Unassembled WGS sequence"/>
</dbReference>
<evidence type="ECO:0000256" key="6">
    <source>
        <dbReference type="ARBA" id="ARBA00038076"/>
    </source>
</evidence>
<evidence type="ECO:0000256" key="5">
    <source>
        <dbReference type="ARBA" id="ARBA00023136"/>
    </source>
</evidence>
<name>A0A4Q9I021_STRKA</name>
<proteinExistence type="inferred from homology"/>
<evidence type="ECO:0000256" key="1">
    <source>
        <dbReference type="ARBA" id="ARBA00004651"/>
    </source>
</evidence>
<evidence type="ECO:0000259" key="9">
    <source>
        <dbReference type="Pfam" id="PF02687"/>
    </source>
</evidence>
<evidence type="ECO:0000256" key="7">
    <source>
        <dbReference type="SAM" id="MobiDB-lite"/>
    </source>
</evidence>
<keyword evidence="2" id="KW-1003">Cell membrane</keyword>
<protein>
    <submittedName>
        <fullName evidence="10">ABC transporter permease</fullName>
    </submittedName>
</protein>
<dbReference type="EMBL" id="SIXH01000020">
    <property type="protein sequence ID" value="TBO60953.1"/>
    <property type="molecule type" value="Genomic_DNA"/>
</dbReference>
<evidence type="ECO:0000256" key="2">
    <source>
        <dbReference type="ARBA" id="ARBA00022475"/>
    </source>
</evidence>
<comment type="caution">
    <text evidence="10">The sequence shown here is derived from an EMBL/GenBank/DDBJ whole genome shotgun (WGS) entry which is preliminary data.</text>
</comment>
<reference evidence="10 11" key="1">
    <citation type="submission" date="2019-02" db="EMBL/GenBank/DDBJ databases">
        <title>Draft Genome Sequence of Streptomyces sp. AM-2504, identified by 16S rRNA comparative analysis as a Streptomyces Kasugaensis strain.</title>
        <authorList>
            <person name="Napolioni V."/>
            <person name="Giuliodori A.M."/>
            <person name="Spurio R."/>
            <person name="Fabbretti A."/>
        </authorList>
    </citation>
    <scope>NUCLEOTIDE SEQUENCE [LARGE SCALE GENOMIC DNA]</scope>
    <source>
        <strain evidence="10 11">AM-2504</strain>
    </source>
</reference>
<keyword evidence="11" id="KW-1185">Reference proteome</keyword>
<evidence type="ECO:0000313" key="10">
    <source>
        <dbReference type="EMBL" id="TBO60953.1"/>
    </source>
</evidence>
<dbReference type="InterPro" id="IPR003838">
    <property type="entry name" value="ABC3_permease_C"/>
</dbReference>
<feature type="domain" description="ABC3 transporter permease C-terminal" evidence="9">
    <location>
        <begin position="124"/>
        <end position="252"/>
    </location>
</feature>
<organism evidence="10 11">
    <name type="scientific">Streptomyces kasugaensis</name>
    <dbReference type="NCBI Taxonomy" id="1946"/>
    <lineage>
        <taxon>Bacteria</taxon>
        <taxon>Bacillati</taxon>
        <taxon>Actinomycetota</taxon>
        <taxon>Actinomycetes</taxon>
        <taxon>Kitasatosporales</taxon>
        <taxon>Streptomycetaceae</taxon>
        <taxon>Streptomyces</taxon>
    </lineage>
</organism>
<gene>
    <name evidence="10" type="ORF">EYS09_03715</name>
</gene>
<dbReference type="GO" id="GO:0005886">
    <property type="term" value="C:plasma membrane"/>
    <property type="evidence" value="ECO:0007669"/>
    <property type="project" value="UniProtKB-SubCell"/>
</dbReference>
<feature type="transmembrane region" description="Helical" evidence="8">
    <location>
        <begin position="225"/>
        <end position="244"/>
    </location>
</feature>
<evidence type="ECO:0000313" key="11">
    <source>
        <dbReference type="Proteomes" id="UP000292452"/>
    </source>
</evidence>
<dbReference type="GO" id="GO:0022857">
    <property type="term" value="F:transmembrane transporter activity"/>
    <property type="evidence" value="ECO:0007669"/>
    <property type="project" value="TreeGrafter"/>
</dbReference>
<comment type="subcellular location">
    <subcellularLocation>
        <location evidence="1">Cell membrane</location>
        <topology evidence="1">Multi-pass membrane protein</topology>
    </subcellularLocation>
</comment>
<evidence type="ECO:0000256" key="3">
    <source>
        <dbReference type="ARBA" id="ARBA00022692"/>
    </source>
</evidence>
<feature type="transmembrane region" description="Helical" evidence="8">
    <location>
        <begin position="114"/>
        <end position="137"/>
    </location>
</feature>
<dbReference type="PANTHER" id="PTHR30572:SF4">
    <property type="entry name" value="ABC TRANSPORTER PERMEASE YTRF"/>
    <property type="match status" value="1"/>
</dbReference>
<dbReference type="Pfam" id="PF02687">
    <property type="entry name" value="FtsX"/>
    <property type="match status" value="1"/>
</dbReference>
<dbReference type="PANTHER" id="PTHR30572">
    <property type="entry name" value="MEMBRANE COMPONENT OF TRANSPORTER-RELATED"/>
    <property type="match status" value="1"/>
</dbReference>
<dbReference type="RefSeq" id="WP_131122142.1">
    <property type="nucleotide sequence ID" value="NZ_SIXH01000020.1"/>
</dbReference>